<dbReference type="InterPro" id="IPR036396">
    <property type="entry name" value="Cyt_P450_sf"/>
</dbReference>
<keyword evidence="3 8" id="KW-0349">Heme</keyword>
<dbReference type="Proteomes" id="UP000256645">
    <property type="component" value="Unassembled WGS sequence"/>
</dbReference>
<organism evidence="10 11">
    <name type="scientific">Coleophoma cylindrospora</name>
    <dbReference type="NCBI Taxonomy" id="1849047"/>
    <lineage>
        <taxon>Eukaryota</taxon>
        <taxon>Fungi</taxon>
        <taxon>Dikarya</taxon>
        <taxon>Ascomycota</taxon>
        <taxon>Pezizomycotina</taxon>
        <taxon>Leotiomycetes</taxon>
        <taxon>Helotiales</taxon>
        <taxon>Dermateaceae</taxon>
        <taxon>Coleophoma</taxon>
    </lineage>
</organism>
<dbReference type="Gene3D" id="1.10.630.10">
    <property type="entry name" value="Cytochrome P450"/>
    <property type="match status" value="1"/>
</dbReference>
<dbReference type="Pfam" id="PF00067">
    <property type="entry name" value="p450"/>
    <property type="match status" value="1"/>
</dbReference>
<evidence type="ECO:0000256" key="2">
    <source>
        <dbReference type="ARBA" id="ARBA00010617"/>
    </source>
</evidence>
<dbReference type="InterPro" id="IPR002401">
    <property type="entry name" value="Cyt_P450_E_grp-I"/>
</dbReference>
<dbReference type="AlphaFoldDB" id="A0A3D8R758"/>
<protein>
    <submittedName>
        <fullName evidence="10">Uncharacterized protein</fullName>
    </submittedName>
</protein>
<dbReference type="PRINTS" id="PR00385">
    <property type="entry name" value="P450"/>
</dbReference>
<reference evidence="10 11" key="1">
    <citation type="journal article" date="2018" name="IMA Fungus">
        <title>IMA Genome-F 9: Draft genome sequence of Annulohypoxylon stygium, Aspergillus mulundensis, Berkeleyomyces basicola (syn. Thielaviopsis basicola), Ceratocystis smalleyi, two Cercospora beticola strains, Coleophoma cylindrospora, Fusarium fracticaudum, Phialophora cf. hyalina, and Morchella septimelata.</title>
        <authorList>
            <person name="Wingfield B.D."/>
            <person name="Bills G.F."/>
            <person name="Dong Y."/>
            <person name="Huang W."/>
            <person name="Nel W.J."/>
            <person name="Swalarsk-Parry B.S."/>
            <person name="Vaghefi N."/>
            <person name="Wilken P.M."/>
            <person name="An Z."/>
            <person name="de Beer Z.W."/>
            <person name="De Vos L."/>
            <person name="Chen L."/>
            <person name="Duong T.A."/>
            <person name="Gao Y."/>
            <person name="Hammerbacher A."/>
            <person name="Kikkert J.R."/>
            <person name="Li Y."/>
            <person name="Li H."/>
            <person name="Li K."/>
            <person name="Li Q."/>
            <person name="Liu X."/>
            <person name="Ma X."/>
            <person name="Naidoo K."/>
            <person name="Pethybridge S.J."/>
            <person name="Sun J."/>
            <person name="Steenkamp E.T."/>
            <person name="van der Nest M.A."/>
            <person name="van Wyk S."/>
            <person name="Wingfield M.J."/>
            <person name="Xiong C."/>
            <person name="Yue Q."/>
            <person name="Zhang X."/>
        </authorList>
    </citation>
    <scope>NUCLEOTIDE SEQUENCE [LARGE SCALE GENOMIC DNA]</scope>
    <source>
        <strain evidence="10 11">BP6252</strain>
    </source>
</reference>
<feature type="binding site" description="axial binding residue" evidence="8">
    <location>
        <position position="458"/>
    </location>
    <ligand>
        <name>heme</name>
        <dbReference type="ChEBI" id="CHEBI:30413"/>
    </ligand>
    <ligandPart>
        <name>Fe</name>
        <dbReference type="ChEBI" id="CHEBI:18248"/>
    </ligandPart>
</feature>
<evidence type="ECO:0000313" key="11">
    <source>
        <dbReference type="Proteomes" id="UP000256645"/>
    </source>
</evidence>
<evidence type="ECO:0000256" key="5">
    <source>
        <dbReference type="ARBA" id="ARBA00023002"/>
    </source>
</evidence>
<dbReference type="SUPFAM" id="SSF48264">
    <property type="entry name" value="Cytochrome P450"/>
    <property type="match status" value="1"/>
</dbReference>
<name>A0A3D8R758_9HELO</name>
<evidence type="ECO:0000256" key="9">
    <source>
        <dbReference type="RuleBase" id="RU000461"/>
    </source>
</evidence>
<dbReference type="GO" id="GO:0016705">
    <property type="term" value="F:oxidoreductase activity, acting on paired donors, with incorporation or reduction of molecular oxygen"/>
    <property type="evidence" value="ECO:0007669"/>
    <property type="project" value="InterPro"/>
</dbReference>
<evidence type="ECO:0000256" key="3">
    <source>
        <dbReference type="ARBA" id="ARBA00022617"/>
    </source>
</evidence>
<proteinExistence type="inferred from homology"/>
<dbReference type="PROSITE" id="PS00086">
    <property type="entry name" value="CYTOCHROME_P450"/>
    <property type="match status" value="1"/>
</dbReference>
<dbReference type="InterPro" id="IPR001128">
    <property type="entry name" value="Cyt_P450"/>
</dbReference>
<evidence type="ECO:0000313" key="10">
    <source>
        <dbReference type="EMBL" id="RDW69760.1"/>
    </source>
</evidence>
<dbReference type="PRINTS" id="PR00463">
    <property type="entry name" value="EP450I"/>
</dbReference>
<dbReference type="GO" id="GO:0005506">
    <property type="term" value="F:iron ion binding"/>
    <property type="evidence" value="ECO:0007669"/>
    <property type="project" value="InterPro"/>
</dbReference>
<dbReference type="GO" id="GO:0020037">
    <property type="term" value="F:heme binding"/>
    <property type="evidence" value="ECO:0007669"/>
    <property type="project" value="InterPro"/>
</dbReference>
<evidence type="ECO:0000256" key="8">
    <source>
        <dbReference type="PIRSR" id="PIRSR602401-1"/>
    </source>
</evidence>
<dbReference type="PANTHER" id="PTHR24305">
    <property type="entry name" value="CYTOCHROME P450"/>
    <property type="match status" value="1"/>
</dbReference>
<dbReference type="GO" id="GO:0004497">
    <property type="term" value="F:monooxygenase activity"/>
    <property type="evidence" value="ECO:0007669"/>
    <property type="project" value="UniProtKB-KW"/>
</dbReference>
<dbReference type="STRING" id="1849047.A0A3D8R758"/>
<evidence type="ECO:0000256" key="4">
    <source>
        <dbReference type="ARBA" id="ARBA00022723"/>
    </source>
</evidence>
<dbReference type="CDD" id="cd11061">
    <property type="entry name" value="CYP67-like"/>
    <property type="match status" value="1"/>
</dbReference>
<dbReference type="InterPro" id="IPR050121">
    <property type="entry name" value="Cytochrome_P450_monoxygenase"/>
</dbReference>
<accession>A0A3D8R758</accession>
<comment type="caution">
    <text evidence="10">The sequence shown here is derived from an EMBL/GenBank/DDBJ whole genome shotgun (WGS) entry which is preliminary data.</text>
</comment>
<dbReference type="PANTHER" id="PTHR24305:SF29">
    <property type="entry name" value="BENZOATE-PARA-HYDROXYLASE"/>
    <property type="match status" value="1"/>
</dbReference>
<evidence type="ECO:0000256" key="1">
    <source>
        <dbReference type="ARBA" id="ARBA00001971"/>
    </source>
</evidence>
<dbReference type="OrthoDB" id="1470350at2759"/>
<comment type="similarity">
    <text evidence="2 9">Belongs to the cytochrome P450 family.</text>
</comment>
<keyword evidence="11" id="KW-1185">Reference proteome</keyword>
<keyword evidence="7 9" id="KW-0503">Monooxygenase</keyword>
<gene>
    <name evidence="10" type="ORF">BP6252_08780</name>
</gene>
<keyword evidence="4 8" id="KW-0479">Metal-binding</keyword>
<dbReference type="InterPro" id="IPR017972">
    <property type="entry name" value="Cyt_P450_CS"/>
</dbReference>
<evidence type="ECO:0000256" key="6">
    <source>
        <dbReference type="ARBA" id="ARBA00023004"/>
    </source>
</evidence>
<comment type="cofactor">
    <cofactor evidence="1 8">
        <name>heme</name>
        <dbReference type="ChEBI" id="CHEBI:30413"/>
    </cofactor>
</comment>
<keyword evidence="5 9" id="KW-0560">Oxidoreductase</keyword>
<evidence type="ECO:0000256" key="7">
    <source>
        <dbReference type="ARBA" id="ARBA00023033"/>
    </source>
</evidence>
<dbReference type="EMBL" id="PDLM01000009">
    <property type="protein sequence ID" value="RDW69760.1"/>
    <property type="molecule type" value="Genomic_DNA"/>
</dbReference>
<keyword evidence="6 8" id="KW-0408">Iron</keyword>
<sequence>MGMLSLKVIEMASPLALGVAGLVALSSILVSSDLAGSDASFQLEHFRNHKLSYAVHDAHAKYGDFVRLSPDHISISHPDSIRDILGHGNGFLKSEFYYAFDNIEQGIFTTRDRAKHSRKRKYVSHMFSPKAMVNFEPYITQALSILGKQMENLIRVGKAGEYAALGESDDVVRKRQRKGEAAFDVAIWSAFLAFDIIGDLAFGAPFGFTAAGYDTAGGIKKLRDRGEWCATVGQMPWIKTWTPYFFFDQFFVKGLKAAQALGRIGIAAVEKRRKSQVDPNRKDILYYLLSAKDPDTGDKLPDSEVNAEALTQLIAGSDTTGNTITHVIDMMMRHPEKLKKLQAELDEAFPSPLSNDFVATFLECKDLPYTNGVLYETLRLRTTVSVGLPRVVAKGGAEVCGHFFEQGTVLSTPTYTTHRDRRVWGDNAAEFVPERWMGDQRFELEKAFLGFSYGPRACIGRNVAFMELKKTVATLFRRFEYRHVYPERETFIREGFHLKCQELPVFISTRA</sequence>